<dbReference type="Pfam" id="PF08266">
    <property type="entry name" value="Cadherin_2"/>
    <property type="match status" value="1"/>
</dbReference>
<dbReference type="InterPro" id="IPR013164">
    <property type="entry name" value="Cadherin_N"/>
</dbReference>
<dbReference type="SMART" id="SM00112">
    <property type="entry name" value="CA"/>
    <property type="match status" value="5"/>
</dbReference>
<dbReference type="FunFam" id="2.60.40.60:FF:000002">
    <property type="entry name" value="Protocadherin alpha 2"/>
    <property type="match status" value="1"/>
</dbReference>
<dbReference type="AlphaFoldDB" id="A0A0L8HRX1"/>
<feature type="domain" description="Cadherin" evidence="15">
    <location>
        <begin position="359"/>
        <end position="462"/>
    </location>
</feature>
<dbReference type="OrthoDB" id="6272940at2759"/>
<dbReference type="InterPro" id="IPR020894">
    <property type="entry name" value="Cadherin_CS"/>
</dbReference>
<keyword evidence="2" id="KW-1003">Cell membrane</keyword>
<dbReference type="GO" id="GO:0005509">
    <property type="term" value="F:calcium ion binding"/>
    <property type="evidence" value="ECO:0007669"/>
    <property type="project" value="UniProtKB-UniRule"/>
</dbReference>
<evidence type="ECO:0000256" key="5">
    <source>
        <dbReference type="ARBA" id="ARBA00022729"/>
    </source>
</evidence>
<gene>
    <name evidence="16" type="ORF">OCBIM_22007519mg</name>
</gene>
<evidence type="ECO:0000259" key="15">
    <source>
        <dbReference type="PROSITE" id="PS50268"/>
    </source>
</evidence>
<dbReference type="PANTHER" id="PTHR24028:SF146">
    <property type="entry name" value="CADHERIN 96CB, ISOFORM D-RELATED"/>
    <property type="match status" value="1"/>
</dbReference>
<evidence type="ECO:0000256" key="14">
    <source>
        <dbReference type="SAM" id="SignalP"/>
    </source>
</evidence>
<dbReference type="Gene3D" id="2.60.40.60">
    <property type="entry name" value="Cadherins"/>
    <property type="match status" value="6"/>
</dbReference>
<dbReference type="PANTHER" id="PTHR24028">
    <property type="entry name" value="CADHERIN-87A"/>
    <property type="match status" value="1"/>
</dbReference>
<dbReference type="FunFam" id="2.60.40.60:FF:000123">
    <property type="entry name" value="Protocadherin beta 4"/>
    <property type="match status" value="1"/>
</dbReference>
<feature type="transmembrane region" description="Helical" evidence="13">
    <location>
        <begin position="690"/>
        <end position="714"/>
    </location>
</feature>
<evidence type="ECO:0000256" key="8">
    <source>
        <dbReference type="ARBA" id="ARBA00022889"/>
    </source>
</evidence>
<feature type="signal peptide" evidence="14">
    <location>
        <begin position="1"/>
        <end position="17"/>
    </location>
</feature>
<evidence type="ECO:0000256" key="12">
    <source>
        <dbReference type="PROSITE-ProRule" id="PRU00043"/>
    </source>
</evidence>
<keyword evidence="8" id="KW-0130">Cell adhesion</keyword>
<proteinExistence type="predicted"/>
<evidence type="ECO:0000256" key="9">
    <source>
        <dbReference type="ARBA" id="ARBA00022989"/>
    </source>
</evidence>
<dbReference type="InterPro" id="IPR002126">
    <property type="entry name" value="Cadherin-like_dom"/>
</dbReference>
<evidence type="ECO:0000256" key="2">
    <source>
        <dbReference type="ARBA" id="ARBA00022475"/>
    </source>
</evidence>
<keyword evidence="5 14" id="KW-0732">Signal</keyword>
<name>A0A0L8HRX1_OCTBM</name>
<keyword evidence="11" id="KW-0325">Glycoprotein</keyword>
<evidence type="ECO:0000256" key="13">
    <source>
        <dbReference type="SAM" id="Phobius"/>
    </source>
</evidence>
<reference evidence="16" key="1">
    <citation type="submission" date="2015-07" db="EMBL/GenBank/DDBJ databases">
        <title>MeaNS - Measles Nucleotide Surveillance Program.</title>
        <authorList>
            <person name="Tran T."/>
            <person name="Druce J."/>
        </authorList>
    </citation>
    <scope>NUCLEOTIDE SEQUENCE</scope>
    <source>
        <strain evidence="16">UCB-OBI-ISO-001</strain>
        <tissue evidence="16">Gonad</tissue>
    </source>
</reference>
<protein>
    <recommendedName>
        <fullName evidence="15">Cadherin domain-containing protein</fullName>
    </recommendedName>
</protein>
<sequence>MLVKIYVALLLNTMSYGFDLSYRVKEAQRPGIYVGDLATDTNLLDKITIKDRSAIWFSQLHQKQSDSNSQLFNISKSGEIYTAQKLDAESLCKYNTPCFEMVDIAVQNQLAFIKILEMKIIIEDVNDNYPEFPTREIVLQFSEADKKGTSKPIPNAIDRDVGVLNSQIKYQLKKQGNEPFILSIVKKVDGSAKLGIVLEQGVDRETKDNYVLQLIAEDEGLPPKSSFLNVKILIEDENDNSPLFNQNIYNVSINSNHQKNIPIVHLTANDLDIDQNGNVSYHFGSKTSKNDQIYFKLNKATGEIFLQKSLLQRAKKVYKLFVEATDGGNPPLSSTAIVLVYVINQQNNAPVIDMNFISRSKENNAMVSEAIKVGGFIAFVKVTDEDIGRNSEVSCDLQHEKLQLRSLGKNKYKIVVKNLINRETESSIESTIICEDKGSPPLRTERKFSIQVKDVNDIQPQFTKDTFKFLTYENEEQNFPVGFVNATDEDLGSGGQLSFSLFNERGIILPFKISDFGFISATQSLDRERQDVYKFKVLVKDNGTPYLNNTANVVVEVMDKNDNAPYFTFPSVNPFNLDVHYHPQSNSDITTLRASDRDSHVNSFLRYEILGGNDKQLFTVNPYTGVLSFSRTVYQNDAGSYNLKLAVKDGGTPVLSATTILSLTLTVSNTTAKMYTAEDTESDNRIHINLMIIIVVAAVIVSVAIVVSVIVCIIHKRNQKESHYGAAQDFVGERRPSGYVCEQDSPKYDVPVAILSDPKQQARNTQSNLIRHVCQPDYNPGQSWKGSSPHIQVQNRTADSRQKSLEGRCVVCDRRTDHDSCHGDTCSEAYAKLQKEYEEECKSYTQMYEWFRRFQDNRKYIDIDERFGRLTTSRTEKNITDVHAAVRRNHRITIHELSGNVQISYSSVQSIITEDLGMGCVSAKFVPKLFSADQKDTRVSVTQDLLDCVENNENFLKTLHGPLSRYHQAFGKI</sequence>
<comment type="subcellular location">
    <subcellularLocation>
        <location evidence="1">Cell membrane</location>
        <topology evidence="1">Single-pass type I membrane protein</topology>
    </subcellularLocation>
</comment>
<dbReference type="GO" id="GO:0005886">
    <property type="term" value="C:plasma membrane"/>
    <property type="evidence" value="ECO:0007669"/>
    <property type="project" value="UniProtKB-SubCell"/>
</dbReference>
<keyword evidence="7 12" id="KW-0106">Calcium</keyword>
<accession>A0A0L8HRX1</accession>
<dbReference type="PROSITE" id="PS00232">
    <property type="entry name" value="CADHERIN_1"/>
    <property type="match status" value="2"/>
</dbReference>
<feature type="domain" description="Cadherin" evidence="15">
    <location>
        <begin position="38"/>
        <end position="132"/>
    </location>
</feature>
<feature type="domain" description="Cadherin" evidence="15">
    <location>
        <begin position="245"/>
        <end position="352"/>
    </location>
</feature>
<keyword evidence="9 13" id="KW-1133">Transmembrane helix</keyword>
<dbReference type="PRINTS" id="PR00205">
    <property type="entry name" value="CADHERIN"/>
</dbReference>
<organism evidence="16">
    <name type="scientific">Octopus bimaculoides</name>
    <name type="common">California two-spotted octopus</name>
    <dbReference type="NCBI Taxonomy" id="37653"/>
    <lineage>
        <taxon>Eukaryota</taxon>
        <taxon>Metazoa</taxon>
        <taxon>Spiralia</taxon>
        <taxon>Lophotrochozoa</taxon>
        <taxon>Mollusca</taxon>
        <taxon>Cephalopoda</taxon>
        <taxon>Coleoidea</taxon>
        <taxon>Octopodiformes</taxon>
        <taxon>Octopoda</taxon>
        <taxon>Incirrata</taxon>
        <taxon>Octopodidae</taxon>
        <taxon>Octopus</taxon>
    </lineage>
</organism>
<feature type="domain" description="Cadherin" evidence="15">
    <location>
        <begin position="133"/>
        <end position="244"/>
    </location>
</feature>
<evidence type="ECO:0000313" key="16">
    <source>
        <dbReference type="EMBL" id="KOF92023.1"/>
    </source>
</evidence>
<dbReference type="SUPFAM" id="SSF49313">
    <property type="entry name" value="Cadherin-like"/>
    <property type="match status" value="5"/>
</dbReference>
<feature type="chain" id="PRO_5005583884" description="Cadherin domain-containing protein" evidence="14">
    <location>
        <begin position="18"/>
        <end position="973"/>
    </location>
</feature>
<dbReference type="InterPro" id="IPR050174">
    <property type="entry name" value="Protocadherin/Cadherin-CA"/>
</dbReference>
<keyword evidence="10 13" id="KW-0472">Membrane</keyword>
<dbReference type="Pfam" id="PF00028">
    <property type="entry name" value="Cadherin"/>
    <property type="match status" value="4"/>
</dbReference>
<evidence type="ECO:0000256" key="11">
    <source>
        <dbReference type="ARBA" id="ARBA00023180"/>
    </source>
</evidence>
<dbReference type="GO" id="GO:0007156">
    <property type="term" value="P:homophilic cell adhesion via plasma membrane adhesion molecules"/>
    <property type="evidence" value="ECO:0007669"/>
    <property type="project" value="InterPro"/>
</dbReference>
<keyword evidence="4" id="KW-0479">Metal-binding</keyword>
<dbReference type="PROSITE" id="PS50268">
    <property type="entry name" value="CADHERIN_2"/>
    <property type="match status" value="6"/>
</dbReference>
<keyword evidence="3 13" id="KW-0812">Transmembrane</keyword>
<feature type="domain" description="Cadherin" evidence="15">
    <location>
        <begin position="571"/>
        <end position="675"/>
    </location>
</feature>
<dbReference type="CDD" id="cd11304">
    <property type="entry name" value="Cadherin_repeat"/>
    <property type="match status" value="6"/>
</dbReference>
<feature type="domain" description="Cadherin" evidence="15">
    <location>
        <begin position="463"/>
        <end position="567"/>
    </location>
</feature>
<dbReference type="EMBL" id="KQ417420">
    <property type="protein sequence ID" value="KOF92023.1"/>
    <property type="molecule type" value="Genomic_DNA"/>
</dbReference>
<dbReference type="FunFam" id="2.60.40.60:FF:000004">
    <property type="entry name" value="Protocadherin 1 gamma 2"/>
    <property type="match status" value="1"/>
</dbReference>
<dbReference type="FunFam" id="2.60.40.60:FF:000007">
    <property type="entry name" value="Protocadherin alpha 2"/>
    <property type="match status" value="1"/>
</dbReference>
<keyword evidence="6" id="KW-0677">Repeat</keyword>
<evidence type="ECO:0000256" key="6">
    <source>
        <dbReference type="ARBA" id="ARBA00022737"/>
    </source>
</evidence>
<evidence type="ECO:0000256" key="1">
    <source>
        <dbReference type="ARBA" id="ARBA00004251"/>
    </source>
</evidence>
<evidence type="ECO:0000256" key="7">
    <source>
        <dbReference type="ARBA" id="ARBA00022837"/>
    </source>
</evidence>
<dbReference type="InterPro" id="IPR015919">
    <property type="entry name" value="Cadherin-like_sf"/>
</dbReference>
<evidence type="ECO:0000256" key="3">
    <source>
        <dbReference type="ARBA" id="ARBA00022692"/>
    </source>
</evidence>
<evidence type="ECO:0000256" key="4">
    <source>
        <dbReference type="ARBA" id="ARBA00022723"/>
    </source>
</evidence>
<evidence type="ECO:0000256" key="10">
    <source>
        <dbReference type="ARBA" id="ARBA00023136"/>
    </source>
</evidence>